<evidence type="ECO:0000256" key="4">
    <source>
        <dbReference type="SAM" id="MobiDB-lite"/>
    </source>
</evidence>
<dbReference type="InParanoid" id="A0A165CHA1"/>
<dbReference type="Pfam" id="PF00071">
    <property type="entry name" value="Ras"/>
    <property type="match status" value="1"/>
</dbReference>
<feature type="compositionally biased region" description="Polar residues" evidence="4">
    <location>
        <begin position="201"/>
        <end position="211"/>
    </location>
</feature>
<reference evidence="5 6" key="1">
    <citation type="journal article" date="2016" name="Mol. Biol. Evol.">
        <title>Comparative Genomics of Early-Diverging Mushroom-Forming Fungi Provides Insights into the Origins of Lignocellulose Decay Capabilities.</title>
        <authorList>
            <person name="Nagy L.G."/>
            <person name="Riley R."/>
            <person name="Tritt A."/>
            <person name="Adam C."/>
            <person name="Daum C."/>
            <person name="Floudas D."/>
            <person name="Sun H."/>
            <person name="Yadav J.S."/>
            <person name="Pangilinan J."/>
            <person name="Larsson K.H."/>
            <person name="Matsuura K."/>
            <person name="Barry K."/>
            <person name="Labutti K."/>
            <person name="Kuo R."/>
            <person name="Ohm R.A."/>
            <person name="Bhattacharya S.S."/>
            <person name="Shirouzu T."/>
            <person name="Yoshinaga Y."/>
            <person name="Martin F.M."/>
            <person name="Grigoriev I.V."/>
            <person name="Hibbett D.S."/>
        </authorList>
    </citation>
    <scope>NUCLEOTIDE SEQUENCE [LARGE SCALE GENOMIC DNA]</scope>
    <source>
        <strain evidence="5 6">HHB12733</strain>
    </source>
</reference>
<feature type="compositionally biased region" description="Basic and acidic residues" evidence="4">
    <location>
        <begin position="333"/>
        <end position="344"/>
    </location>
</feature>
<name>A0A165CHA1_9BASI</name>
<dbReference type="SMART" id="SM00176">
    <property type="entry name" value="RAN"/>
    <property type="match status" value="1"/>
</dbReference>
<feature type="compositionally biased region" description="Polar residues" evidence="4">
    <location>
        <begin position="235"/>
        <end position="246"/>
    </location>
</feature>
<sequence>MSGQESWKVALFGDGAVGKTAIAVKFTRGTFLETYDPTIEDSYRVHASFQGKPAFLEIVDTAGQDDYATLRDQWLHSDSFSEGDAYILVYAVSSRKSFMRVKAMEKAIIRARSKSVHVYPVSILVGNKYDLTDQAGGREVGAQEAYELAQQFGCHFIETSAKSGYNIQKMFETLVVALRNRHAGRPSTAPPGTIWDRSVPVSPTNGQSPSSFRFPPTQSPPMPYSAGPSDPYASRSRQGSTPTLRPSASAYPLPRSPSLHGNAPPTTGPGAKQLRGRSSTSALRSPTDSTAPPPVPPLPVSARSMGGPNAPPGGGRAKMRVSDKTAAKMQKSATKEAERREKSRFNGKGGVLGGSSKQGGAGDKDGKCIIC</sequence>
<evidence type="ECO:0000256" key="1">
    <source>
        <dbReference type="ARBA" id="ARBA00004342"/>
    </source>
</evidence>
<dbReference type="SMART" id="SM00174">
    <property type="entry name" value="RHO"/>
    <property type="match status" value="1"/>
</dbReference>
<feature type="region of interest" description="Disordered" evidence="4">
    <location>
        <begin position="183"/>
        <end position="371"/>
    </location>
</feature>
<dbReference type="GO" id="GO:0003924">
    <property type="term" value="F:GTPase activity"/>
    <property type="evidence" value="ECO:0007669"/>
    <property type="project" value="InterPro"/>
</dbReference>
<dbReference type="GO" id="GO:0005886">
    <property type="term" value="C:plasma membrane"/>
    <property type="evidence" value="ECO:0007669"/>
    <property type="project" value="UniProtKB-SubCell"/>
</dbReference>
<gene>
    <name evidence="5" type="ORF">CALCODRAFT_558953</name>
</gene>
<dbReference type="PRINTS" id="PR00449">
    <property type="entry name" value="RASTRNSFRMNG"/>
</dbReference>
<keyword evidence="6" id="KW-1185">Reference proteome</keyword>
<dbReference type="SUPFAM" id="SSF52540">
    <property type="entry name" value="P-loop containing nucleoside triphosphate hydrolases"/>
    <property type="match status" value="1"/>
</dbReference>
<keyword evidence="2" id="KW-0547">Nucleotide-binding</keyword>
<comment type="subcellular location">
    <subcellularLocation>
        <location evidence="1">Cell membrane</location>
        <topology evidence="1">Lipid-anchor</topology>
        <orientation evidence="1">Cytoplasmic side</orientation>
    </subcellularLocation>
</comment>
<evidence type="ECO:0000313" key="5">
    <source>
        <dbReference type="EMBL" id="KZT50792.1"/>
    </source>
</evidence>
<organism evidence="5 6">
    <name type="scientific">Calocera cornea HHB12733</name>
    <dbReference type="NCBI Taxonomy" id="1353952"/>
    <lineage>
        <taxon>Eukaryota</taxon>
        <taxon>Fungi</taxon>
        <taxon>Dikarya</taxon>
        <taxon>Basidiomycota</taxon>
        <taxon>Agaricomycotina</taxon>
        <taxon>Dacrymycetes</taxon>
        <taxon>Dacrymycetales</taxon>
        <taxon>Dacrymycetaceae</taxon>
        <taxon>Calocera</taxon>
    </lineage>
</organism>
<dbReference type="GO" id="GO:0007165">
    <property type="term" value="P:signal transduction"/>
    <property type="evidence" value="ECO:0007669"/>
    <property type="project" value="InterPro"/>
</dbReference>
<dbReference type="InterPro" id="IPR027417">
    <property type="entry name" value="P-loop_NTPase"/>
</dbReference>
<dbReference type="PROSITE" id="PS51420">
    <property type="entry name" value="RHO"/>
    <property type="match status" value="1"/>
</dbReference>
<evidence type="ECO:0000256" key="3">
    <source>
        <dbReference type="ARBA" id="ARBA00023134"/>
    </source>
</evidence>
<dbReference type="PANTHER" id="PTHR24070">
    <property type="entry name" value="RAS, DI-RAS, AND RHEB FAMILY MEMBERS OF SMALL GTPASE SUPERFAMILY"/>
    <property type="match status" value="1"/>
</dbReference>
<protein>
    <submittedName>
        <fullName evidence="5">Ras-domain-containing protein</fullName>
    </submittedName>
</protein>
<dbReference type="STRING" id="1353952.A0A165CHA1"/>
<dbReference type="FunFam" id="3.40.50.300:FF:001447">
    <property type="entry name" value="Ras-related protein Rab-1B"/>
    <property type="match status" value="1"/>
</dbReference>
<dbReference type="InterPro" id="IPR020849">
    <property type="entry name" value="Small_GTPase_Ras-type"/>
</dbReference>
<feature type="compositionally biased region" description="Gly residues" evidence="4">
    <location>
        <begin position="347"/>
        <end position="361"/>
    </location>
</feature>
<dbReference type="EMBL" id="KV424144">
    <property type="protein sequence ID" value="KZT50792.1"/>
    <property type="molecule type" value="Genomic_DNA"/>
</dbReference>
<dbReference type="Proteomes" id="UP000076842">
    <property type="component" value="Unassembled WGS sequence"/>
</dbReference>
<accession>A0A165CHA1</accession>
<proteinExistence type="predicted"/>
<dbReference type="NCBIfam" id="TIGR00231">
    <property type="entry name" value="small_GTP"/>
    <property type="match status" value="1"/>
</dbReference>
<keyword evidence="3" id="KW-0342">GTP-binding</keyword>
<feature type="compositionally biased region" description="Basic and acidic residues" evidence="4">
    <location>
        <begin position="362"/>
        <end position="371"/>
    </location>
</feature>
<dbReference type="GO" id="GO:0005525">
    <property type="term" value="F:GTP binding"/>
    <property type="evidence" value="ECO:0007669"/>
    <property type="project" value="UniProtKB-KW"/>
</dbReference>
<dbReference type="CDD" id="cd00876">
    <property type="entry name" value="Ras"/>
    <property type="match status" value="1"/>
</dbReference>
<evidence type="ECO:0000256" key="2">
    <source>
        <dbReference type="ARBA" id="ARBA00022741"/>
    </source>
</evidence>
<dbReference type="InterPro" id="IPR005225">
    <property type="entry name" value="Small_GTP-bd"/>
</dbReference>
<dbReference type="Gene3D" id="3.40.50.300">
    <property type="entry name" value="P-loop containing nucleotide triphosphate hydrolases"/>
    <property type="match status" value="1"/>
</dbReference>
<dbReference type="SMART" id="SM00175">
    <property type="entry name" value="RAB"/>
    <property type="match status" value="1"/>
</dbReference>
<dbReference type="PROSITE" id="PS51419">
    <property type="entry name" value="RAB"/>
    <property type="match status" value="1"/>
</dbReference>
<dbReference type="AlphaFoldDB" id="A0A165CHA1"/>
<dbReference type="OrthoDB" id="5976022at2759"/>
<dbReference type="InterPro" id="IPR001806">
    <property type="entry name" value="Small_GTPase"/>
</dbReference>
<evidence type="ECO:0000313" key="6">
    <source>
        <dbReference type="Proteomes" id="UP000076842"/>
    </source>
</evidence>
<dbReference type="PROSITE" id="PS51421">
    <property type="entry name" value="RAS"/>
    <property type="match status" value="1"/>
</dbReference>
<dbReference type="SMART" id="SM00173">
    <property type="entry name" value="RAS"/>
    <property type="match status" value="1"/>
</dbReference>